<proteinExistence type="predicted"/>
<keyword evidence="1" id="KW-1133">Transmembrane helix</keyword>
<dbReference type="Proteomes" id="UP000177821">
    <property type="component" value="Unassembled WGS sequence"/>
</dbReference>
<organism evidence="2 3">
    <name type="scientific">Candidatus Woykebacteria bacterium RIFCSPHIGHO2_02_FULL_43_16b</name>
    <dbReference type="NCBI Taxonomy" id="1802601"/>
    <lineage>
        <taxon>Bacteria</taxon>
        <taxon>Candidatus Woykeibacteriota</taxon>
    </lineage>
</organism>
<feature type="transmembrane region" description="Helical" evidence="1">
    <location>
        <begin position="12"/>
        <end position="32"/>
    </location>
</feature>
<feature type="transmembrane region" description="Helical" evidence="1">
    <location>
        <begin position="341"/>
        <end position="361"/>
    </location>
</feature>
<accession>A0A1G1WRZ8</accession>
<comment type="caution">
    <text evidence="2">The sequence shown here is derived from an EMBL/GenBank/DDBJ whole genome shotgun (WGS) entry which is preliminary data.</text>
</comment>
<dbReference type="EMBL" id="MHCX01000008">
    <property type="protein sequence ID" value="OGY30090.1"/>
    <property type="molecule type" value="Genomic_DNA"/>
</dbReference>
<protein>
    <recommendedName>
        <fullName evidence="4">DUF2079 domain-containing protein</fullName>
    </recommendedName>
</protein>
<name>A0A1G1WRZ8_9BACT</name>
<dbReference type="AlphaFoldDB" id="A0A1G1WRZ8"/>
<evidence type="ECO:0000313" key="3">
    <source>
        <dbReference type="Proteomes" id="UP000177821"/>
    </source>
</evidence>
<keyword evidence="1" id="KW-0812">Transmembrane</keyword>
<sequence>MLTYLGKNPIYIVLGLFLFVYLFLSLTLHYQFNTTDADLAIYAQHVWYLSQGDIFGYGNTFKAFNIFGDHFIVHFFWISLLYKIWSSASVLIIVQTTAVVLSALPLYWFAKERLKDTLSALLLVSGYLLFYGFQSAAIFPFHGATLSSVFISFTLWFAYKRKWLPYFIFLVAALFSKEDVPTFTFALGLYLFFMRKDRKIGLITAAVSLVYFYLVIYQIMPFFLHGQPYTYLVESQNSKFLNPIGLIKDFFIPIEKTKTLTSLFSSFGLLPLLSLSYLFIVAPFLLARFTSPVTQRWAPWMHYSANQGPILGFGEVLGLENLVKLAEKIKIAKRFVANKIYFYRFYLSLTILVSILIGVYYQMPLYKLLTPNFYQTSAGVVTINQALALIPSDPNISVATQSGLLPHLALRKKIYMYPHPSFAVNEPRGDLQDSDPIQDYAVPDVDYIILSKNAFHWRPASGKFDEVLTYVKSLPGYEVVFDKDATVVLKRK</sequence>
<evidence type="ECO:0000313" key="2">
    <source>
        <dbReference type="EMBL" id="OGY30090.1"/>
    </source>
</evidence>
<dbReference type="InterPro" id="IPR018650">
    <property type="entry name" value="STSV1_Orf64"/>
</dbReference>
<evidence type="ECO:0000256" key="1">
    <source>
        <dbReference type="SAM" id="Phobius"/>
    </source>
</evidence>
<feature type="transmembrane region" description="Helical" evidence="1">
    <location>
        <begin position="120"/>
        <end position="143"/>
    </location>
</feature>
<reference evidence="2 3" key="1">
    <citation type="journal article" date="2016" name="Nat. Commun.">
        <title>Thousands of microbial genomes shed light on interconnected biogeochemical processes in an aquifer system.</title>
        <authorList>
            <person name="Anantharaman K."/>
            <person name="Brown C.T."/>
            <person name="Hug L.A."/>
            <person name="Sharon I."/>
            <person name="Castelle C.J."/>
            <person name="Probst A.J."/>
            <person name="Thomas B.C."/>
            <person name="Singh A."/>
            <person name="Wilkins M.J."/>
            <person name="Karaoz U."/>
            <person name="Brodie E.L."/>
            <person name="Williams K.H."/>
            <person name="Hubbard S.S."/>
            <person name="Banfield J.F."/>
        </authorList>
    </citation>
    <scope>NUCLEOTIDE SEQUENCE [LARGE SCALE GENOMIC DNA]</scope>
</reference>
<evidence type="ECO:0008006" key="4">
    <source>
        <dbReference type="Google" id="ProtNLM"/>
    </source>
</evidence>
<gene>
    <name evidence="2" type="ORF">A3J50_03330</name>
</gene>
<feature type="transmembrane region" description="Helical" evidence="1">
    <location>
        <begin position="163"/>
        <end position="193"/>
    </location>
</feature>
<feature type="transmembrane region" description="Helical" evidence="1">
    <location>
        <begin position="200"/>
        <end position="220"/>
    </location>
</feature>
<feature type="transmembrane region" description="Helical" evidence="1">
    <location>
        <begin position="84"/>
        <end position="108"/>
    </location>
</feature>
<feature type="transmembrane region" description="Helical" evidence="1">
    <location>
        <begin position="263"/>
        <end position="286"/>
    </location>
</feature>
<dbReference type="Pfam" id="PF09852">
    <property type="entry name" value="DUF2079"/>
    <property type="match status" value="1"/>
</dbReference>
<keyword evidence="1" id="KW-0472">Membrane</keyword>